<protein>
    <submittedName>
        <fullName evidence="1">Uncharacterized protein</fullName>
    </submittedName>
</protein>
<proteinExistence type="predicted"/>
<dbReference type="EMBL" id="QRGA01000005">
    <property type="protein sequence ID" value="RDU99244.1"/>
    <property type="molecule type" value="Genomic_DNA"/>
</dbReference>
<dbReference type="OrthoDB" id="8967912at2"/>
<dbReference type="AlphaFoldDB" id="A0A3D8K315"/>
<sequence length="187" mass="21273">MTVEQIHEEKETLVVDVLLPGHAPRKETALFEHSRKLLIEREGGRCFVSGMTADELGAPLEAHHHPIERCFAEVINWSRFSEDCTAGHWGPHAQAFNWEGFFKGAKTVTIAGETPLHPEETYLVPVDPYLFVDDMTVNGLLIGKQFHTKKDAGIHMLPFPIWIVQKYAIDGYQFTPEEVIHHDQEHP</sequence>
<comment type="caution">
    <text evidence="1">The sequence shown here is derived from an EMBL/GenBank/DDBJ whole genome shotgun (WGS) entry which is preliminary data.</text>
</comment>
<name>A0A3D8K315_9BURK</name>
<evidence type="ECO:0000313" key="2">
    <source>
        <dbReference type="Proteomes" id="UP000256838"/>
    </source>
</evidence>
<keyword evidence="2" id="KW-1185">Reference proteome</keyword>
<evidence type="ECO:0000313" key="1">
    <source>
        <dbReference type="EMBL" id="RDU99244.1"/>
    </source>
</evidence>
<dbReference type="RefSeq" id="WP_115533218.1">
    <property type="nucleotide sequence ID" value="NZ_QRGA01000005.1"/>
</dbReference>
<dbReference type="Proteomes" id="UP000256838">
    <property type="component" value="Unassembled WGS sequence"/>
</dbReference>
<organism evidence="1 2">
    <name type="scientific">Trinickia dinghuensis</name>
    <dbReference type="NCBI Taxonomy" id="2291023"/>
    <lineage>
        <taxon>Bacteria</taxon>
        <taxon>Pseudomonadati</taxon>
        <taxon>Pseudomonadota</taxon>
        <taxon>Betaproteobacteria</taxon>
        <taxon>Burkholderiales</taxon>
        <taxon>Burkholderiaceae</taxon>
        <taxon>Trinickia</taxon>
    </lineage>
</organism>
<accession>A0A3D8K315</accession>
<gene>
    <name evidence="1" type="ORF">DWV00_08980</name>
</gene>
<reference evidence="1 2" key="1">
    <citation type="submission" date="2018-08" db="EMBL/GenBank/DDBJ databases">
        <title>Paraburkholderia sp. DHOM06 isolated from forest soil.</title>
        <authorList>
            <person name="Gao Z.-H."/>
            <person name="Qiu L.-H."/>
        </authorList>
    </citation>
    <scope>NUCLEOTIDE SEQUENCE [LARGE SCALE GENOMIC DNA]</scope>
    <source>
        <strain evidence="1 2">DHOM06</strain>
    </source>
</reference>